<feature type="repeat" description="TPR" evidence="3">
    <location>
        <begin position="48"/>
        <end position="81"/>
    </location>
</feature>
<evidence type="ECO:0000256" key="2">
    <source>
        <dbReference type="ARBA" id="ARBA00022803"/>
    </source>
</evidence>
<keyword evidence="1" id="KW-0677">Repeat</keyword>
<feature type="region of interest" description="Disordered" evidence="4">
    <location>
        <begin position="178"/>
        <end position="201"/>
    </location>
</feature>
<proteinExistence type="predicted"/>
<dbReference type="GO" id="GO:0016020">
    <property type="term" value="C:membrane"/>
    <property type="evidence" value="ECO:0007669"/>
    <property type="project" value="TreeGrafter"/>
</dbReference>
<dbReference type="EMBL" id="CAMXCT010001063">
    <property type="protein sequence ID" value="CAI3986245.1"/>
    <property type="molecule type" value="Genomic_DNA"/>
</dbReference>
<dbReference type="PROSITE" id="PS50005">
    <property type="entry name" value="TPR"/>
    <property type="match status" value="2"/>
</dbReference>
<feature type="transmembrane region" description="Helical" evidence="5">
    <location>
        <begin position="504"/>
        <end position="525"/>
    </location>
</feature>
<feature type="repeat" description="TPR" evidence="3">
    <location>
        <begin position="131"/>
        <end position="164"/>
    </location>
</feature>
<evidence type="ECO:0000313" key="7">
    <source>
        <dbReference type="EMBL" id="CAL4773557.1"/>
    </source>
</evidence>
<evidence type="ECO:0000313" key="8">
    <source>
        <dbReference type="Proteomes" id="UP001152797"/>
    </source>
</evidence>
<dbReference type="Pfam" id="PF00515">
    <property type="entry name" value="TPR_1"/>
    <property type="match status" value="1"/>
</dbReference>
<evidence type="ECO:0000313" key="6">
    <source>
        <dbReference type="EMBL" id="CAI3986245.1"/>
    </source>
</evidence>
<evidence type="ECO:0000256" key="4">
    <source>
        <dbReference type="SAM" id="MobiDB-lite"/>
    </source>
</evidence>
<gene>
    <name evidence="6" type="ORF">C1SCF055_LOCUS13612</name>
</gene>
<feature type="transmembrane region" description="Helical" evidence="5">
    <location>
        <begin position="285"/>
        <end position="307"/>
    </location>
</feature>
<dbReference type="InterPro" id="IPR019734">
    <property type="entry name" value="TPR_rpt"/>
</dbReference>
<comment type="caution">
    <text evidence="6">The sequence shown here is derived from an EMBL/GenBank/DDBJ whole genome shotgun (WGS) entry which is preliminary data.</text>
</comment>
<dbReference type="Proteomes" id="UP001152797">
    <property type="component" value="Unassembled WGS sequence"/>
</dbReference>
<dbReference type="GO" id="GO:0072380">
    <property type="term" value="C:TRC complex"/>
    <property type="evidence" value="ECO:0007669"/>
    <property type="project" value="TreeGrafter"/>
</dbReference>
<reference evidence="6" key="1">
    <citation type="submission" date="2022-10" db="EMBL/GenBank/DDBJ databases">
        <authorList>
            <person name="Chen Y."/>
            <person name="Dougan E. K."/>
            <person name="Chan C."/>
            <person name="Rhodes N."/>
            <person name="Thang M."/>
        </authorList>
    </citation>
    <scope>NUCLEOTIDE SEQUENCE</scope>
</reference>
<protein>
    <submittedName>
        <fullName evidence="7">Hsp70-Hsp90 organising protein (PfHOP) (Stress-inducible protein 1)</fullName>
    </submittedName>
</protein>
<dbReference type="EMBL" id="CAMXCT030001063">
    <property type="protein sequence ID" value="CAL4773557.1"/>
    <property type="molecule type" value="Genomic_DNA"/>
</dbReference>
<dbReference type="Pfam" id="PF13181">
    <property type="entry name" value="TPR_8"/>
    <property type="match status" value="1"/>
</dbReference>
<dbReference type="SMART" id="SM00028">
    <property type="entry name" value="TPR"/>
    <property type="match status" value="2"/>
</dbReference>
<dbReference type="Gene3D" id="1.25.40.10">
    <property type="entry name" value="Tetratricopeptide repeat domain"/>
    <property type="match status" value="1"/>
</dbReference>
<feature type="region of interest" description="Disordered" evidence="4">
    <location>
        <begin position="1"/>
        <end position="53"/>
    </location>
</feature>
<feature type="region of interest" description="Disordered" evidence="4">
    <location>
        <begin position="700"/>
        <end position="725"/>
    </location>
</feature>
<dbReference type="PANTHER" id="PTHR45831">
    <property type="entry name" value="LD24721P"/>
    <property type="match status" value="1"/>
</dbReference>
<keyword evidence="5" id="KW-0812">Transmembrane</keyword>
<organism evidence="6">
    <name type="scientific">Cladocopium goreaui</name>
    <dbReference type="NCBI Taxonomy" id="2562237"/>
    <lineage>
        <taxon>Eukaryota</taxon>
        <taxon>Sar</taxon>
        <taxon>Alveolata</taxon>
        <taxon>Dinophyceae</taxon>
        <taxon>Suessiales</taxon>
        <taxon>Symbiodiniaceae</taxon>
        <taxon>Cladocopium</taxon>
    </lineage>
</organism>
<dbReference type="InterPro" id="IPR011990">
    <property type="entry name" value="TPR-like_helical_dom_sf"/>
</dbReference>
<keyword evidence="2 3" id="KW-0802">TPR repeat</keyword>
<keyword evidence="5" id="KW-0472">Membrane</keyword>
<evidence type="ECO:0000256" key="3">
    <source>
        <dbReference type="PROSITE-ProRule" id="PRU00339"/>
    </source>
</evidence>
<sequence>MQGVDVSTMRRGPEDFEQPEPTPAPKKEQPKKEEPKEEDLRSPEQKEADEWKSKGNELYKKKQFKEALEMYDKAIAVVPNDITYHNNKNAVLIEMGVEYYDEVLKSCQDLLDRRYEINSANPGGASFEKVAKVFQRMASVYEKLHKYDDAIAMYNKALTEDNNRSVRNALRDCERAKEKHEKDAYLDPTKGEEHREKGNEFFKSSRDRSTFALGFSSALVTDVFLDLSRSFLLALRQGLVQNPPAYSSEATIRPGDLYYLHKMMHSAHDAAIKAICGLGVSSESLLRFFCVFNFFLLLLIGVVHLAFLSPYSQLHSAYQLSELILREGGYCQSMTTPTLVRLELLDTIWARQPANVTETNQSEAEILRHLEDLLNLAYDTAIPRPSYEIATETAAPWLLVSSEMRSKLGLKIKEIQVSVDDARYFGPYWARTLMSTLGLYDFYVLHAVPLRLFTSPQCRMWSPNTTLHARLRSRGTLSLLPVQERIIASREDNATFAKQCLRDMGWTALFLFGVFLVCVLFSSFLRSLLVLSCRMYVNNQFCLRHLRRYAFIAQEMRRVNRAASTVLLELWVAWGASMLILLWIIIEAGHRSHGAWSFWIIGYGFMEFWGLAHVRSKQSRWIFPRVSWVINAGAFAYVYWWPLAPQWILVSLVLWSDLTLCFYLLIYFDYCFSLPPQPPHQLFVSSLLLPAVTLSRSAETQTSEAAQTSDGEVQSQNPRSGVSIE</sequence>
<dbReference type="GO" id="GO:0006620">
    <property type="term" value="P:post-translational protein targeting to endoplasmic reticulum membrane"/>
    <property type="evidence" value="ECO:0007669"/>
    <property type="project" value="TreeGrafter"/>
</dbReference>
<feature type="transmembrane region" description="Helical" evidence="5">
    <location>
        <begin position="622"/>
        <end position="641"/>
    </location>
</feature>
<evidence type="ECO:0000256" key="5">
    <source>
        <dbReference type="SAM" id="Phobius"/>
    </source>
</evidence>
<dbReference type="PANTHER" id="PTHR45831:SF2">
    <property type="entry name" value="LD24721P"/>
    <property type="match status" value="1"/>
</dbReference>
<feature type="transmembrane region" description="Helical" evidence="5">
    <location>
        <begin position="566"/>
        <end position="586"/>
    </location>
</feature>
<keyword evidence="8" id="KW-1185">Reference proteome</keyword>
<feature type="transmembrane region" description="Helical" evidence="5">
    <location>
        <begin position="592"/>
        <end position="610"/>
    </location>
</feature>
<keyword evidence="5" id="KW-1133">Transmembrane helix</keyword>
<dbReference type="GO" id="GO:0060090">
    <property type="term" value="F:molecular adaptor activity"/>
    <property type="evidence" value="ECO:0007669"/>
    <property type="project" value="TreeGrafter"/>
</dbReference>
<feature type="compositionally biased region" description="Basic and acidic residues" evidence="4">
    <location>
        <begin position="25"/>
        <end position="53"/>
    </location>
</feature>
<reference evidence="7 8" key="2">
    <citation type="submission" date="2024-05" db="EMBL/GenBank/DDBJ databases">
        <authorList>
            <person name="Chen Y."/>
            <person name="Shah S."/>
            <person name="Dougan E. K."/>
            <person name="Thang M."/>
            <person name="Chan C."/>
        </authorList>
    </citation>
    <scope>NUCLEOTIDE SEQUENCE [LARGE SCALE GENOMIC DNA]</scope>
</reference>
<dbReference type="EMBL" id="CAMXCT020001063">
    <property type="protein sequence ID" value="CAL1139620.1"/>
    <property type="molecule type" value="Genomic_DNA"/>
</dbReference>
<dbReference type="OrthoDB" id="2423701at2759"/>
<feature type="transmembrane region" description="Helical" evidence="5">
    <location>
        <begin position="647"/>
        <end position="668"/>
    </location>
</feature>
<dbReference type="AlphaFoldDB" id="A0A9P1C7N3"/>
<dbReference type="SUPFAM" id="SSF48452">
    <property type="entry name" value="TPR-like"/>
    <property type="match status" value="1"/>
</dbReference>
<evidence type="ECO:0000256" key="1">
    <source>
        <dbReference type="ARBA" id="ARBA00022737"/>
    </source>
</evidence>
<accession>A0A9P1C7N3</accession>
<name>A0A9P1C7N3_9DINO</name>
<dbReference type="InterPro" id="IPR047150">
    <property type="entry name" value="SGT"/>
</dbReference>